<evidence type="ECO:0000313" key="1">
    <source>
        <dbReference type="EMBL" id="USQ14805.1"/>
    </source>
</evidence>
<sequence>MSWSKLKMFAVHRLTMLNDCDLKTVLNLGLPAFKEKINQALQIAEDQAQPSL</sequence>
<reference evidence="1" key="1">
    <citation type="submission" date="2021-03" db="EMBL/GenBank/DDBJ databases">
        <title>Legionella lytica PCM 2298.</title>
        <authorList>
            <person name="Koper P."/>
        </authorList>
    </citation>
    <scope>NUCLEOTIDE SEQUENCE</scope>
    <source>
        <strain evidence="1">PCM 2298</strain>
    </source>
</reference>
<name>A0ABY4YAY4_9GAMM</name>
<protein>
    <submittedName>
        <fullName evidence="1">Uncharacterized protein</fullName>
    </submittedName>
</protein>
<dbReference type="RefSeq" id="WP_252581621.1">
    <property type="nucleotide sequence ID" value="NZ_CP071527.1"/>
</dbReference>
<accession>A0ABY4YAY4</accession>
<organism evidence="1 2">
    <name type="scientific">Legionella lytica</name>
    <dbReference type="NCBI Taxonomy" id="96232"/>
    <lineage>
        <taxon>Bacteria</taxon>
        <taxon>Pseudomonadati</taxon>
        <taxon>Pseudomonadota</taxon>
        <taxon>Gammaproteobacteria</taxon>
        <taxon>Legionellales</taxon>
        <taxon>Legionellaceae</taxon>
        <taxon>Legionella</taxon>
    </lineage>
</organism>
<evidence type="ECO:0000313" key="2">
    <source>
        <dbReference type="Proteomes" id="UP001057474"/>
    </source>
</evidence>
<gene>
    <name evidence="1" type="ORF">J2N86_05755</name>
</gene>
<keyword evidence="2" id="KW-1185">Reference proteome</keyword>
<dbReference type="EMBL" id="CP071527">
    <property type="protein sequence ID" value="USQ14805.1"/>
    <property type="molecule type" value="Genomic_DNA"/>
</dbReference>
<proteinExistence type="predicted"/>
<dbReference type="Proteomes" id="UP001057474">
    <property type="component" value="Chromosome"/>
</dbReference>